<evidence type="ECO:0000313" key="3">
    <source>
        <dbReference type="Proteomes" id="UP000523000"/>
    </source>
</evidence>
<dbReference type="Proteomes" id="UP000523000">
    <property type="component" value="Unassembled WGS sequence"/>
</dbReference>
<accession>A0A839QJ96</accession>
<gene>
    <name evidence="2" type="ORF">E9229_001864</name>
</gene>
<protein>
    <recommendedName>
        <fullName evidence="1">HTH-like domain-containing protein</fullName>
    </recommendedName>
</protein>
<name>A0A839QJ96_9MICC</name>
<dbReference type="Pfam" id="PF13276">
    <property type="entry name" value="HTH_21"/>
    <property type="match status" value="1"/>
</dbReference>
<comment type="caution">
    <text evidence="2">The sequence shown here is derived from an EMBL/GenBank/DDBJ whole genome shotgun (WGS) entry which is preliminary data.</text>
</comment>
<reference evidence="2 3" key="1">
    <citation type="submission" date="2020-08" db="EMBL/GenBank/DDBJ databases">
        <title>Sequencing the genomes of 1000 actinobacteria strains.</title>
        <authorList>
            <person name="Klenk H.-P."/>
        </authorList>
    </citation>
    <scope>NUCLEOTIDE SEQUENCE [LARGE SCALE GENOMIC DNA]</scope>
    <source>
        <strain evidence="2 3">DSM 22826</strain>
    </source>
</reference>
<keyword evidence="3" id="KW-1185">Reference proteome</keyword>
<evidence type="ECO:0000259" key="1">
    <source>
        <dbReference type="Pfam" id="PF13276"/>
    </source>
</evidence>
<organism evidence="2 3">
    <name type="scientific">Paeniglutamicibacter cryotolerans</name>
    <dbReference type="NCBI Taxonomy" id="670079"/>
    <lineage>
        <taxon>Bacteria</taxon>
        <taxon>Bacillati</taxon>
        <taxon>Actinomycetota</taxon>
        <taxon>Actinomycetes</taxon>
        <taxon>Micrococcales</taxon>
        <taxon>Micrococcaceae</taxon>
        <taxon>Paeniglutamicibacter</taxon>
    </lineage>
</organism>
<feature type="domain" description="HTH-like" evidence="1">
    <location>
        <begin position="35"/>
        <end position="86"/>
    </location>
</feature>
<dbReference type="EMBL" id="JACHVS010000001">
    <property type="protein sequence ID" value="MBB2995673.1"/>
    <property type="molecule type" value="Genomic_DNA"/>
</dbReference>
<sequence length="136" mass="15142">MDWMCHRLAVSRASFYRWLNPPAELTPTAVLRAERKELVHAVFTEAAGMAGAGQIVELLRNEHDHLVAKATVLSMMKEQGLQAKRLKASKTTTTRDADARTAHIKNHMLDKAGRRDFRSPAPGAKLVGGHHVFAHR</sequence>
<proteinExistence type="predicted"/>
<dbReference type="AlphaFoldDB" id="A0A839QJ96"/>
<evidence type="ECO:0000313" key="2">
    <source>
        <dbReference type="EMBL" id="MBB2995673.1"/>
    </source>
</evidence>
<dbReference type="InterPro" id="IPR025948">
    <property type="entry name" value="HTH-like_dom"/>
</dbReference>